<gene>
    <name evidence="2" type="ordered locus">BC1003_5952</name>
</gene>
<dbReference type="EMBL" id="CP002218">
    <property type="protein sequence ID" value="ADN61861.1"/>
    <property type="molecule type" value="Genomic_DNA"/>
</dbReference>
<feature type="domain" description="PPC" evidence="1">
    <location>
        <begin position="31"/>
        <end position="138"/>
    </location>
</feature>
<dbReference type="AlphaFoldDB" id="E1TI00"/>
<dbReference type="STRING" id="640512.BC1003_5952"/>
<dbReference type="eggNOG" id="COG1661">
    <property type="taxonomic scope" value="Bacteria"/>
</dbReference>
<organism evidence="2">
    <name type="scientific">Burkholderia sp. (strain CCGE1003)</name>
    <dbReference type="NCBI Taxonomy" id="640512"/>
    <lineage>
        <taxon>Bacteria</taxon>
        <taxon>Pseudomonadati</taxon>
        <taxon>Pseudomonadota</taxon>
        <taxon>Betaproteobacteria</taxon>
        <taxon>Burkholderiales</taxon>
        <taxon>Burkholderiaceae</taxon>
        <taxon>Burkholderia</taxon>
    </lineage>
</organism>
<dbReference type="HOGENOM" id="CLU_1515109_0_0_4"/>
<name>E1TI00_BURSG</name>
<dbReference type="SUPFAM" id="SSF117856">
    <property type="entry name" value="AF0104/ALDC/Ptd012-like"/>
    <property type="match status" value="1"/>
</dbReference>
<reference evidence="2" key="1">
    <citation type="submission" date="2010-09" db="EMBL/GenBank/DDBJ databases">
        <title>Complete sequence of chromosome2 of Burkholderia sp. CCGE1003.</title>
        <authorList>
            <consortium name="US DOE Joint Genome Institute"/>
            <person name="Lucas S."/>
            <person name="Copeland A."/>
            <person name="Lapidus A."/>
            <person name="Cheng J.-F."/>
            <person name="Bruce D."/>
            <person name="Goodwin L."/>
            <person name="Pitluck S."/>
            <person name="Daligault H."/>
            <person name="Davenport K."/>
            <person name="Detter J.C."/>
            <person name="Han C."/>
            <person name="Tapia R."/>
            <person name="Land M."/>
            <person name="Hauser L."/>
            <person name="Jeffries C."/>
            <person name="Kyrpides N."/>
            <person name="Ivanova N."/>
            <person name="Ovchinnikova G."/>
            <person name="Martinez-Romero E."/>
            <person name="Rogel M.A."/>
            <person name="Auchtung J."/>
            <person name="Tiedje J.M."/>
            <person name="Woyke T."/>
        </authorList>
    </citation>
    <scope>NUCLEOTIDE SEQUENCE</scope>
    <source>
        <strain evidence="2">CCGE1003</strain>
    </source>
</reference>
<accession>E1TI00</accession>
<proteinExistence type="predicted"/>
<evidence type="ECO:0000259" key="1">
    <source>
        <dbReference type="Pfam" id="PF03479"/>
    </source>
</evidence>
<dbReference type="KEGG" id="bgf:BC1003_5952"/>
<protein>
    <recommendedName>
        <fullName evidence="1">PPC domain-containing protein</fullName>
    </recommendedName>
</protein>
<dbReference type="Pfam" id="PF03479">
    <property type="entry name" value="PCC"/>
    <property type="match status" value="1"/>
</dbReference>
<evidence type="ECO:0000313" key="2">
    <source>
        <dbReference type="EMBL" id="ADN61861.1"/>
    </source>
</evidence>
<dbReference type="InterPro" id="IPR005175">
    <property type="entry name" value="PPC_dom"/>
</dbReference>
<dbReference type="Gene3D" id="3.30.1330.80">
    <property type="entry name" value="Hypothetical protein, similar to alpha- acetolactate decarboxylase, domain 2"/>
    <property type="match status" value="1"/>
</dbReference>
<sequence>MTSKTEAFRHPGAAAYPRVLASVVRRPRELRVEIPSGRNAGTVLRELMQRHGFHGASGRICSGSARALQYHVVVKAAEGERPYVYGNPTIESGEVSLLHGAVTIGQGRGGSVALHCHGAFVGGDGRLHGGHVVLDRLEVGSEALVLRLCAFARGGFTQYVDEETRYTLFGPSGEDAV</sequence>